<evidence type="ECO:0000313" key="3">
    <source>
        <dbReference type="Proteomes" id="UP000061569"/>
    </source>
</evidence>
<reference evidence="2 3" key="1">
    <citation type="submission" date="2015-11" db="EMBL/GenBank/DDBJ databases">
        <title>Genome sequences of Lysobacter enzymogenes strain C3 and Lysobacter antibioticus ATCC 29479.</title>
        <authorList>
            <person name="Kobayashi D.Y."/>
        </authorList>
    </citation>
    <scope>NUCLEOTIDE SEQUENCE [LARGE SCALE GENOMIC DNA]</scope>
    <source>
        <strain evidence="2 3">C3</strain>
    </source>
</reference>
<name>A0A0S2DDH0_LYSEN</name>
<dbReference type="EMBL" id="CP013140">
    <property type="protein sequence ID" value="ALN56528.1"/>
    <property type="molecule type" value="Genomic_DNA"/>
</dbReference>
<sequence length="53" mass="5613">MTVLASLATACVARPRTPPPYLASGRVQEPQRRTPDRRPSPQTPAPATVSGDS</sequence>
<dbReference type="PATRIC" id="fig|69.6.peg.1155"/>
<proteinExistence type="predicted"/>
<gene>
    <name evidence="2" type="ORF">GLE_1170</name>
</gene>
<feature type="region of interest" description="Disordered" evidence="1">
    <location>
        <begin position="14"/>
        <end position="53"/>
    </location>
</feature>
<feature type="compositionally biased region" description="Basic and acidic residues" evidence="1">
    <location>
        <begin position="29"/>
        <end position="39"/>
    </location>
</feature>
<evidence type="ECO:0000256" key="1">
    <source>
        <dbReference type="SAM" id="MobiDB-lite"/>
    </source>
</evidence>
<dbReference type="STRING" id="69.GLE_1170"/>
<protein>
    <submittedName>
        <fullName evidence="2">Uncharacterized protein</fullName>
    </submittedName>
</protein>
<dbReference type="AlphaFoldDB" id="A0A0S2DDH0"/>
<evidence type="ECO:0000313" key="2">
    <source>
        <dbReference type="EMBL" id="ALN56528.1"/>
    </source>
</evidence>
<dbReference type="Proteomes" id="UP000061569">
    <property type="component" value="Chromosome"/>
</dbReference>
<accession>A0A0S2DDH0</accession>
<organism evidence="2 3">
    <name type="scientific">Lysobacter enzymogenes</name>
    <dbReference type="NCBI Taxonomy" id="69"/>
    <lineage>
        <taxon>Bacteria</taxon>
        <taxon>Pseudomonadati</taxon>
        <taxon>Pseudomonadota</taxon>
        <taxon>Gammaproteobacteria</taxon>
        <taxon>Lysobacterales</taxon>
        <taxon>Lysobacteraceae</taxon>
        <taxon>Lysobacter</taxon>
    </lineage>
</organism>
<dbReference type="KEGG" id="lez:GLE_1170"/>